<feature type="domain" description="Ig-like" evidence="2">
    <location>
        <begin position="440"/>
        <end position="515"/>
    </location>
</feature>
<accession>A0A1W2C5A3</accession>
<dbReference type="InterPro" id="IPR011047">
    <property type="entry name" value="Quinoprotein_ADH-like_sf"/>
</dbReference>
<proteinExistence type="predicted"/>
<dbReference type="EMBL" id="FWXS01000008">
    <property type="protein sequence ID" value="SMC80437.1"/>
    <property type="molecule type" value="Genomic_DNA"/>
</dbReference>
<evidence type="ECO:0000313" key="4">
    <source>
        <dbReference type="Proteomes" id="UP000192393"/>
    </source>
</evidence>
<evidence type="ECO:0000313" key="3">
    <source>
        <dbReference type="EMBL" id="SMC80437.1"/>
    </source>
</evidence>
<dbReference type="Gene3D" id="2.130.10.10">
    <property type="entry name" value="YVTN repeat-like/Quinoprotein amine dehydrogenase"/>
    <property type="match status" value="1"/>
</dbReference>
<dbReference type="STRING" id="1434700.SAMN06296427_108158"/>
<name>A0A1W2C5A3_9FLAO</name>
<evidence type="ECO:0000256" key="1">
    <source>
        <dbReference type="SAM" id="SignalP"/>
    </source>
</evidence>
<evidence type="ECO:0000259" key="2">
    <source>
        <dbReference type="Pfam" id="PF19081"/>
    </source>
</evidence>
<feature type="chain" id="PRO_5010711540" description="Ig-like domain-containing protein" evidence="1">
    <location>
        <begin position="19"/>
        <end position="573"/>
    </location>
</feature>
<dbReference type="Pfam" id="PF19081">
    <property type="entry name" value="Ig_7"/>
    <property type="match status" value="2"/>
</dbReference>
<dbReference type="OrthoDB" id="9811934at2"/>
<keyword evidence="1" id="KW-0732">Signal</keyword>
<dbReference type="PANTHER" id="PTHR42754">
    <property type="entry name" value="ENDOGLUCANASE"/>
    <property type="match status" value="1"/>
</dbReference>
<dbReference type="InterPro" id="IPR044023">
    <property type="entry name" value="Ig_7"/>
</dbReference>
<dbReference type="SUPFAM" id="SSF50998">
    <property type="entry name" value="Quinoprotein alcohol dehydrogenase-like"/>
    <property type="match status" value="1"/>
</dbReference>
<protein>
    <recommendedName>
        <fullName evidence="2">Ig-like domain-containing protein</fullName>
    </recommendedName>
</protein>
<sequence length="573" mass="61896">MRKHLFYLLLLGVVFTNAQVLPQVEWAKNLGSTGGDEGWGIANTLDGGYIAIGNTYMVDGDVTANYGNYDYWVAKLDSSGNIEWTKNYGGTNSDQARKVVPTPDGGYILAGMTDSNNIDVSGTHGEYWYEGEWYGDYQDDYWIVKIDSAGNIEWQKTLGGNHRELLNDIKVTANGGYIISGTSNSNSGDVTDSHQSDGGYDMDAWVVNLDSQGNIVWQKAFGGYDGSSRFESIEQTSDGGYIAGGSTSAIGGDAPPLKGIADLWVVKMGQTGNIEWSKTFGGSRGQVAHSVKQLPNNGYIVSGVSSSADGDVSNGVDNLNTRWVIKLDDDGAIEWERSYHGMWGAVTLEITSDGNFVLGDMIQQDANLMKIDVASGEIIWSKSFGGSGRDMIYGMVLTPDGGFVTVGGSNSNDGDIPGNHGDYDILVAKLSPDCLVPELTIDTTHTICVGEELTLTADAEAELISWYDAAEAETPIFTGTEFELPELTETTSYWVEAANGVCKTGRTEIIITVNPLPVLEAETTYAICSGNEASLYASSPSNVIFWYANEDDTEYLYHGNLFVTEVLTENTTY</sequence>
<gene>
    <name evidence="3" type="ORF">SAMN06296427_108158</name>
</gene>
<dbReference type="InterPro" id="IPR015943">
    <property type="entry name" value="WD40/YVTN_repeat-like_dom_sf"/>
</dbReference>
<dbReference type="PANTHER" id="PTHR42754:SF1">
    <property type="entry name" value="LIPOPROTEIN"/>
    <property type="match status" value="1"/>
</dbReference>
<reference evidence="3 4" key="1">
    <citation type="submission" date="2017-04" db="EMBL/GenBank/DDBJ databases">
        <authorList>
            <person name="Afonso C.L."/>
            <person name="Miller P.J."/>
            <person name="Scott M.A."/>
            <person name="Spackman E."/>
            <person name="Goraichik I."/>
            <person name="Dimitrov K.M."/>
            <person name="Suarez D.L."/>
            <person name="Swayne D.E."/>
        </authorList>
    </citation>
    <scope>NUCLEOTIDE SEQUENCE [LARGE SCALE GENOMIC DNA]</scope>
    <source>
        <strain evidence="3 4">CGMCC 1.12708</strain>
    </source>
</reference>
<organism evidence="3 4">
    <name type="scientific">Moheibacter sediminis</name>
    <dbReference type="NCBI Taxonomy" id="1434700"/>
    <lineage>
        <taxon>Bacteria</taxon>
        <taxon>Pseudomonadati</taxon>
        <taxon>Bacteroidota</taxon>
        <taxon>Flavobacteriia</taxon>
        <taxon>Flavobacteriales</taxon>
        <taxon>Weeksellaceae</taxon>
        <taxon>Moheibacter</taxon>
    </lineage>
</organism>
<dbReference type="RefSeq" id="WP_084018027.1">
    <property type="nucleotide sequence ID" value="NZ_FWXS01000008.1"/>
</dbReference>
<keyword evidence="4" id="KW-1185">Reference proteome</keyword>
<dbReference type="AlphaFoldDB" id="A0A1W2C5A3"/>
<dbReference type="Proteomes" id="UP000192393">
    <property type="component" value="Unassembled WGS sequence"/>
</dbReference>
<feature type="non-terminal residue" evidence="3">
    <location>
        <position position="573"/>
    </location>
</feature>
<feature type="signal peptide" evidence="1">
    <location>
        <begin position="1"/>
        <end position="18"/>
    </location>
</feature>
<feature type="domain" description="Ig-like" evidence="2">
    <location>
        <begin position="519"/>
        <end position="573"/>
    </location>
</feature>